<evidence type="ECO:0000259" key="7">
    <source>
        <dbReference type="Pfam" id="PF00892"/>
    </source>
</evidence>
<dbReference type="KEGG" id="tcd:AAIA72_07045"/>
<dbReference type="RefSeq" id="WP_369602698.1">
    <property type="nucleotide sequence ID" value="NZ_CP154858.1"/>
</dbReference>
<protein>
    <submittedName>
        <fullName evidence="8">DMT family transporter</fullName>
    </submittedName>
</protein>
<proteinExistence type="inferred from homology"/>
<dbReference type="PANTHER" id="PTHR32322:SF2">
    <property type="entry name" value="EAMA DOMAIN-CONTAINING PROTEIN"/>
    <property type="match status" value="1"/>
</dbReference>
<evidence type="ECO:0000256" key="3">
    <source>
        <dbReference type="ARBA" id="ARBA00022692"/>
    </source>
</evidence>
<reference evidence="8" key="1">
    <citation type="submission" date="2024-05" db="EMBL/GenBank/DDBJ databases">
        <title>Genome sequencing of novel strain.</title>
        <authorList>
            <person name="Ganbat D."/>
            <person name="Ganbat S."/>
            <person name="Lee S.-J."/>
        </authorList>
    </citation>
    <scope>NUCLEOTIDE SEQUENCE</scope>
    <source>
        <strain evidence="8">SMD15-11</strain>
    </source>
</reference>
<keyword evidence="5 6" id="KW-0472">Membrane</keyword>
<feature type="transmembrane region" description="Helical" evidence="6">
    <location>
        <begin position="99"/>
        <end position="121"/>
    </location>
</feature>
<evidence type="ECO:0000313" key="8">
    <source>
        <dbReference type="EMBL" id="XDT73717.1"/>
    </source>
</evidence>
<dbReference type="SUPFAM" id="SSF103481">
    <property type="entry name" value="Multidrug resistance efflux transporter EmrE"/>
    <property type="match status" value="2"/>
</dbReference>
<dbReference type="InterPro" id="IPR037185">
    <property type="entry name" value="EmrE-like"/>
</dbReference>
<feature type="transmembrane region" description="Helical" evidence="6">
    <location>
        <begin position="189"/>
        <end position="207"/>
    </location>
</feature>
<comment type="subcellular location">
    <subcellularLocation>
        <location evidence="1">Membrane</location>
        <topology evidence="1">Multi-pass membrane protein</topology>
    </subcellularLocation>
</comment>
<dbReference type="InterPro" id="IPR000620">
    <property type="entry name" value="EamA_dom"/>
</dbReference>
<evidence type="ECO:0000256" key="4">
    <source>
        <dbReference type="ARBA" id="ARBA00022989"/>
    </source>
</evidence>
<dbReference type="GO" id="GO:0016020">
    <property type="term" value="C:membrane"/>
    <property type="evidence" value="ECO:0007669"/>
    <property type="project" value="UniProtKB-SubCell"/>
</dbReference>
<dbReference type="PANTHER" id="PTHR32322">
    <property type="entry name" value="INNER MEMBRANE TRANSPORTER"/>
    <property type="match status" value="1"/>
</dbReference>
<feature type="transmembrane region" description="Helical" evidence="6">
    <location>
        <begin position="252"/>
        <end position="271"/>
    </location>
</feature>
<comment type="similarity">
    <text evidence="2">Belongs to the EamA transporter family.</text>
</comment>
<evidence type="ECO:0000256" key="6">
    <source>
        <dbReference type="SAM" id="Phobius"/>
    </source>
</evidence>
<accession>A0AB39UZE0</accession>
<feature type="transmembrane region" description="Helical" evidence="6">
    <location>
        <begin position="219"/>
        <end position="240"/>
    </location>
</feature>
<dbReference type="AlphaFoldDB" id="A0AB39UZE0"/>
<keyword evidence="3 6" id="KW-0812">Transmembrane</keyword>
<organism evidence="8">
    <name type="scientific">Thermohahella caldifontis</name>
    <dbReference type="NCBI Taxonomy" id="3142973"/>
    <lineage>
        <taxon>Bacteria</taxon>
        <taxon>Pseudomonadati</taxon>
        <taxon>Pseudomonadota</taxon>
        <taxon>Gammaproteobacteria</taxon>
        <taxon>Oceanospirillales</taxon>
        <taxon>Hahellaceae</taxon>
        <taxon>Thermohahella</taxon>
    </lineage>
</organism>
<feature type="transmembrane region" description="Helical" evidence="6">
    <location>
        <begin position="41"/>
        <end position="60"/>
    </location>
</feature>
<dbReference type="InterPro" id="IPR050638">
    <property type="entry name" value="AA-Vitamin_Transporters"/>
</dbReference>
<dbReference type="EMBL" id="CP154858">
    <property type="protein sequence ID" value="XDT73717.1"/>
    <property type="molecule type" value="Genomic_DNA"/>
</dbReference>
<sequence length="307" mass="33523">MTDRKHHWLALAGLAGTSLFWGGNALVARAVHDSIPPLALSFWRWALCGLLMLPWMVRAWQRHRAFIRRHMLQIWILSLTSVAAFNSLLYLAAQHTTAINITLVNTLMPLATVLCATLLLGHRLSVRESLAIVLGFAGVLVVITEGELARVLSLSFNRGDLIMALAMLSWSLYSVLLKKWPMPLPHLDLLAVLVAFGLLQILPFYLWELSRTGPFALTPANLMALGYVAIFPSLLAYAFWNYGVAVAGPGVAAMFSYVTPLLAAALAVPFLGESLLPAHYVGGALLFAGLRLSQTRRPPQGPTVAKP</sequence>
<feature type="transmembrane region" description="Helical" evidence="6">
    <location>
        <begin position="130"/>
        <end position="149"/>
    </location>
</feature>
<feature type="transmembrane region" description="Helical" evidence="6">
    <location>
        <begin position="161"/>
        <end position="177"/>
    </location>
</feature>
<feature type="domain" description="EamA" evidence="7">
    <location>
        <begin position="158"/>
        <end position="292"/>
    </location>
</feature>
<dbReference type="Pfam" id="PF00892">
    <property type="entry name" value="EamA"/>
    <property type="match status" value="2"/>
</dbReference>
<feature type="domain" description="EamA" evidence="7">
    <location>
        <begin position="13"/>
        <end position="143"/>
    </location>
</feature>
<keyword evidence="4 6" id="KW-1133">Transmembrane helix</keyword>
<evidence type="ECO:0000256" key="1">
    <source>
        <dbReference type="ARBA" id="ARBA00004141"/>
    </source>
</evidence>
<evidence type="ECO:0000256" key="2">
    <source>
        <dbReference type="ARBA" id="ARBA00007362"/>
    </source>
</evidence>
<feature type="transmembrane region" description="Helical" evidence="6">
    <location>
        <begin position="72"/>
        <end position="93"/>
    </location>
</feature>
<evidence type="ECO:0000256" key="5">
    <source>
        <dbReference type="ARBA" id="ARBA00023136"/>
    </source>
</evidence>
<gene>
    <name evidence="8" type="ORF">AAIA72_07045</name>
</gene>
<name>A0AB39UZE0_9GAMM</name>